<comment type="caution">
    <text evidence="4">The sequence shown here is derived from an EMBL/GenBank/DDBJ whole genome shotgun (WGS) entry which is preliminary data.</text>
</comment>
<dbReference type="InterPro" id="IPR009057">
    <property type="entry name" value="Homeodomain-like_sf"/>
</dbReference>
<dbReference type="AlphaFoldDB" id="A0A146GDM2"/>
<dbReference type="GO" id="GO:0003700">
    <property type="term" value="F:DNA-binding transcription factor activity"/>
    <property type="evidence" value="ECO:0007669"/>
    <property type="project" value="TreeGrafter"/>
</dbReference>
<dbReference type="PROSITE" id="PS01081">
    <property type="entry name" value="HTH_TETR_1"/>
    <property type="match status" value="1"/>
</dbReference>
<dbReference type="PANTHER" id="PTHR30055">
    <property type="entry name" value="HTH-TYPE TRANSCRIPTIONAL REGULATOR RUTR"/>
    <property type="match status" value="1"/>
</dbReference>
<evidence type="ECO:0000256" key="1">
    <source>
        <dbReference type="ARBA" id="ARBA00023125"/>
    </source>
</evidence>
<dbReference type="InterPro" id="IPR023772">
    <property type="entry name" value="DNA-bd_HTH_TetR-type_CS"/>
</dbReference>
<dbReference type="InterPro" id="IPR036271">
    <property type="entry name" value="Tet_transcr_reg_TetR-rel_C_sf"/>
</dbReference>
<dbReference type="PRINTS" id="PR00455">
    <property type="entry name" value="HTHTETR"/>
</dbReference>
<dbReference type="Pfam" id="PF14246">
    <property type="entry name" value="TetR_C_7"/>
    <property type="match status" value="1"/>
</dbReference>
<dbReference type="FunCoup" id="A0A146GDM2">
    <property type="interactions" value="131"/>
</dbReference>
<dbReference type="SUPFAM" id="SSF48498">
    <property type="entry name" value="Tetracyclin repressor-like, C-terminal domain"/>
    <property type="match status" value="1"/>
</dbReference>
<dbReference type="PROSITE" id="PS50977">
    <property type="entry name" value="HTH_TETR_2"/>
    <property type="match status" value="1"/>
</dbReference>
<feature type="domain" description="HTH tetR-type" evidence="3">
    <location>
        <begin position="16"/>
        <end position="76"/>
    </location>
</feature>
<dbReference type="Gene3D" id="1.10.357.10">
    <property type="entry name" value="Tetracycline Repressor, domain 2"/>
    <property type="match status" value="1"/>
</dbReference>
<dbReference type="Pfam" id="PF00440">
    <property type="entry name" value="TetR_N"/>
    <property type="match status" value="1"/>
</dbReference>
<evidence type="ECO:0000313" key="5">
    <source>
        <dbReference type="Proteomes" id="UP000076023"/>
    </source>
</evidence>
<reference evidence="5" key="1">
    <citation type="journal article" date="2017" name="Genome Announc.">
        <title>Draft Genome Sequence of Terrimicrobium sacchariphilum NM-5T, a Facultative Anaerobic Soil Bacterium of the Class Spartobacteria.</title>
        <authorList>
            <person name="Qiu Y.L."/>
            <person name="Tourlousse D.M."/>
            <person name="Matsuura N."/>
            <person name="Ohashi A."/>
            <person name="Sekiguchi Y."/>
        </authorList>
    </citation>
    <scope>NUCLEOTIDE SEQUENCE [LARGE SCALE GENOMIC DNA]</scope>
    <source>
        <strain evidence="5">NM-5</strain>
    </source>
</reference>
<dbReference type="InParanoid" id="A0A146GDM2"/>
<dbReference type="Proteomes" id="UP000076023">
    <property type="component" value="Unassembled WGS sequence"/>
</dbReference>
<feature type="DNA-binding region" description="H-T-H motif" evidence="2">
    <location>
        <begin position="39"/>
        <end position="58"/>
    </location>
</feature>
<accession>A0A146GDM2</accession>
<dbReference type="InterPro" id="IPR039536">
    <property type="entry name" value="TetR_C_Proteobacteria"/>
</dbReference>
<evidence type="ECO:0000313" key="4">
    <source>
        <dbReference type="EMBL" id="GAT34618.1"/>
    </source>
</evidence>
<gene>
    <name evidence="4" type="ORF">TSACC_23050</name>
</gene>
<dbReference type="SUPFAM" id="SSF46689">
    <property type="entry name" value="Homeodomain-like"/>
    <property type="match status" value="1"/>
</dbReference>
<dbReference type="STRING" id="690879.TSACC_23050"/>
<organism evidence="4 5">
    <name type="scientific">Terrimicrobium sacchariphilum</name>
    <dbReference type="NCBI Taxonomy" id="690879"/>
    <lineage>
        <taxon>Bacteria</taxon>
        <taxon>Pseudomonadati</taxon>
        <taxon>Verrucomicrobiota</taxon>
        <taxon>Terrimicrobiia</taxon>
        <taxon>Terrimicrobiales</taxon>
        <taxon>Terrimicrobiaceae</taxon>
        <taxon>Terrimicrobium</taxon>
    </lineage>
</organism>
<sequence length="217" mass="24569">MLVMESVLNNPPHPLLRTRDRILGAAKELFASKGFKGTTTAEIARRAGVNEALIYRHFPAKRDLHTAILRAKLEEEVSLELFQAPESIDLPVEIVLQGVAQRFLEAHDPTFLRLYYQSALEGHELAGEFYEQFVTRFVAVLEGMFIRWMAAGLIHASNPRMSAQAFLGMLRSAALSIELFQDPDFLRPYDELAKDFTTTFINGIRVYPVHSDHNPTI</sequence>
<evidence type="ECO:0000259" key="3">
    <source>
        <dbReference type="PROSITE" id="PS50977"/>
    </source>
</evidence>
<protein>
    <submittedName>
        <fullName evidence="4">DNA-binding transcriptional regulator, AcrR family</fullName>
    </submittedName>
</protein>
<dbReference type="EMBL" id="BDCO01000002">
    <property type="protein sequence ID" value="GAT34618.1"/>
    <property type="molecule type" value="Genomic_DNA"/>
</dbReference>
<name>A0A146GDM2_TERSA</name>
<dbReference type="InterPro" id="IPR001647">
    <property type="entry name" value="HTH_TetR"/>
</dbReference>
<proteinExistence type="predicted"/>
<dbReference type="InterPro" id="IPR050109">
    <property type="entry name" value="HTH-type_TetR-like_transc_reg"/>
</dbReference>
<dbReference type="PANTHER" id="PTHR30055:SF226">
    <property type="entry name" value="HTH-TYPE TRANSCRIPTIONAL REGULATOR PKSA"/>
    <property type="match status" value="1"/>
</dbReference>
<keyword evidence="1 2" id="KW-0238">DNA-binding</keyword>
<evidence type="ECO:0000256" key="2">
    <source>
        <dbReference type="PROSITE-ProRule" id="PRU00335"/>
    </source>
</evidence>
<keyword evidence="5" id="KW-1185">Reference proteome</keyword>
<dbReference type="GO" id="GO:0000976">
    <property type="term" value="F:transcription cis-regulatory region binding"/>
    <property type="evidence" value="ECO:0007669"/>
    <property type="project" value="TreeGrafter"/>
</dbReference>